<dbReference type="EMBL" id="WHOR01000132">
    <property type="protein sequence ID" value="NUB20934.1"/>
    <property type="molecule type" value="Genomic_DNA"/>
</dbReference>
<name>A0ABX2KWB9_9PROT</name>
<evidence type="ECO:0000256" key="2">
    <source>
        <dbReference type="SAM" id="Phobius"/>
    </source>
</evidence>
<organism evidence="3 4">
    <name type="scientific">Azospirillum formosense</name>
    <dbReference type="NCBI Taxonomy" id="861533"/>
    <lineage>
        <taxon>Bacteria</taxon>
        <taxon>Pseudomonadati</taxon>
        <taxon>Pseudomonadota</taxon>
        <taxon>Alphaproteobacteria</taxon>
        <taxon>Rhodospirillales</taxon>
        <taxon>Azospirillaceae</taxon>
        <taxon>Azospirillum</taxon>
    </lineage>
</organism>
<feature type="coiled-coil region" evidence="1">
    <location>
        <begin position="3"/>
        <end position="68"/>
    </location>
</feature>
<keyword evidence="2" id="KW-0812">Transmembrane</keyword>
<sequence length="101" mass="10594">MAVEESSKTLGRLEASVEELTRQCRALFAKSDESTAQLHTVAATVEQLAEATRDLRMEVAELRRARDRGVGFMTALTLAGGGVGAVAAKLLAMVGGPTPGH</sequence>
<accession>A0ABX2KWB9</accession>
<evidence type="ECO:0000256" key="1">
    <source>
        <dbReference type="SAM" id="Coils"/>
    </source>
</evidence>
<comment type="caution">
    <text evidence="3">The sequence shown here is derived from an EMBL/GenBank/DDBJ whole genome shotgun (WGS) entry which is preliminary data.</text>
</comment>
<keyword evidence="4" id="KW-1185">Reference proteome</keyword>
<protein>
    <submittedName>
        <fullName evidence="3">Uncharacterized protein</fullName>
    </submittedName>
</protein>
<feature type="transmembrane region" description="Helical" evidence="2">
    <location>
        <begin position="70"/>
        <end position="92"/>
    </location>
</feature>
<keyword evidence="2" id="KW-1133">Transmembrane helix</keyword>
<evidence type="ECO:0000313" key="3">
    <source>
        <dbReference type="EMBL" id="NUB20934.1"/>
    </source>
</evidence>
<keyword evidence="1" id="KW-0175">Coiled coil</keyword>
<proteinExistence type="predicted"/>
<keyword evidence="2" id="KW-0472">Membrane</keyword>
<dbReference type="RefSeq" id="WP_109068494.1">
    <property type="nucleotide sequence ID" value="NZ_BAABCC010000005.1"/>
</dbReference>
<gene>
    <name evidence="3" type="ORF">GBZ26_17245</name>
</gene>
<dbReference type="Proteomes" id="UP000639419">
    <property type="component" value="Unassembled WGS sequence"/>
</dbReference>
<evidence type="ECO:0000313" key="4">
    <source>
        <dbReference type="Proteomes" id="UP000639419"/>
    </source>
</evidence>
<reference evidence="3 4" key="1">
    <citation type="submission" date="2019-10" db="EMBL/GenBank/DDBJ databases">
        <title>Genome sequence of Azospirillum formosense CC-Nfb-7.</title>
        <authorList>
            <person name="Ambrosini A."/>
            <person name="Sant'Anna F.H."/>
            <person name="Cassan F.D."/>
            <person name="Souza E.M."/>
            <person name="Passaglia L.M.P."/>
        </authorList>
    </citation>
    <scope>NUCLEOTIDE SEQUENCE [LARGE SCALE GENOMIC DNA]</scope>
    <source>
        <strain evidence="3 4">CC-NFb-7</strain>
    </source>
</reference>